<organism evidence="2 3">
    <name type="scientific">Saccharomyces eubayanus</name>
    <name type="common">Yeast</name>
    <dbReference type="NCBI Taxonomy" id="1080349"/>
    <lineage>
        <taxon>Eukaryota</taxon>
        <taxon>Fungi</taxon>
        <taxon>Dikarya</taxon>
        <taxon>Ascomycota</taxon>
        <taxon>Saccharomycotina</taxon>
        <taxon>Saccharomycetes</taxon>
        <taxon>Saccharomycetales</taxon>
        <taxon>Saccharomycetaceae</taxon>
        <taxon>Saccharomyces</taxon>
    </lineage>
</organism>
<proteinExistence type="predicted"/>
<protein>
    <submittedName>
        <fullName evidence="2">Uncharacterized protein</fullName>
    </submittedName>
</protein>
<reference evidence="2" key="1">
    <citation type="submission" date="2022-08" db="EMBL/GenBank/DDBJ databases">
        <authorList>
            <person name="Byrne P K."/>
        </authorList>
    </citation>
    <scope>NUCLEOTIDE SEQUENCE</scope>
    <source>
        <strain evidence="2">UCD650</strain>
    </source>
</reference>
<keyword evidence="1" id="KW-1133">Transmembrane helix</keyword>
<accession>A0ABN8VWZ2</accession>
<dbReference type="Proteomes" id="UP001152964">
    <property type="component" value="Chromosome 8"/>
</dbReference>
<sequence length="199" mass="22694">MSLGVEGGKRNRWWANKHVPFYNMALVAKWITRPIFSFERVFVGHLLCKNFCSSSSAQYFSDVFPLCFCPLKGTAYALFFLRRIGQGAPSPGARKKIRRSEKLDVMACGGCKQNPRRNTCTTCFAAKYPRHFLVPRRQLQSGKAEGNEVVILLDLALLLRWVWACPIYVHFIVFLVRTASISHSRCYSKGKYTNVNKTS</sequence>
<dbReference type="EMBL" id="OX291498">
    <property type="protein sequence ID" value="CAI2021752.1"/>
    <property type="molecule type" value="Genomic_DNA"/>
</dbReference>
<feature type="transmembrane region" description="Helical" evidence="1">
    <location>
        <begin position="149"/>
        <end position="176"/>
    </location>
</feature>
<keyword evidence="1" id="KW-0812">Transmembrane</keyword>
<gene>
    <name evidence="2" type="primary">U6500H01170</name>
    <name evidence="2" type="ORF">SEUBUCD650_0H01170</name>
</gene>
<name>A0ABN8VWZ2_SACEU</name>
<keyword evidence="3" id="KW-1185">Reference proteome</keyword>
<evidence type="ECO:0000256" key="1">
    <source>
        <dbReference type="SAM" id="Phobius"/>
    </source>
</evidence>
<keyword evidence="1" id="KW-0472">Membrane</keyword>
<evidence type="ECO:0000313" key="2">
    <source>
        <dbReference type="EMBL" id="CAI2021752.1"/>
    </source>
</evidence>
<evidence type="ECO:0000313" key="3">
    <source>
        <dbReference type="Proteomes" id="UP001152964"/>
    </source>
</evidence>